<dbReference type="PROSITE" id="PS51257">
    <property type="entry name" value="PROKAR_LIPOPROTEIN"/>
    <property type="match status" value="1"/>
</dbReference>
<sequence>MAALVRLRMQKVFTAIIVFAACTILFPLLARNDEHKLSSQLVRSEVNRKNEMITFNQRVFTGLDTEITLAFNDADECIFLMLRQLGSSGNLPFPVSNPMF</sequence>
<organism evidence="2 3">
    <name type="scientific">Paenibacillus donghaensis</name>
    <dbReference type="NCBI Taxonomy" id="414771"/>
    <lineage>
        <taxon>Bacteria</taxon>
        <taxon>Bacillati</taxon>
        <taxon>Bacillota</taxon>
        <taxon>Bacilli</taxon>
        <taxon>Bacillales</taxon>
        <taxon>Paenibacillaceae</taxon>
        <taxon>Paenibacillus</taxon>
    </lineage>
</organism>
<reference evidence="2 3" key="1">
    <citation type="submission" date="2017-06" db="EMBL/GenBank/DDBJ databases">
        <title>Complete genome sequence of Paenibacillus donghaensis KCTC 13049T isolated from East Sea sediment, South Korea.</title>
        <authorList>
            <person name="Jung B.K."/>
            <person name="Hong S.-J."/>
            <person name="Shin J.-H."/>
        </authorList>
    </citation>
    <scope>NUCLEOTIDE SEQUENCE [LARGE SCALE GENOMIC DNA]</scope>
    <source>
        <strain evidence="2 3">KCTC 13049</strain>
    </source>
</reference>
<evidence type="ECO:0000313" key="2">
    <source>
        <dbReference type="EMBL" id="ASA23339.1"/>
    </source>
</evidence>
<dbReference type="Proteomes" id="UP000249890">
    <property type="component" value="Chromosome"/>
</dbReference>
<dbReference type="AlphaFoldDB" id="A0A2Z2KLI5"/>
<name>A0A2Z2KLI5_9BACL</name>
<keyword evidence="1" id="KW-1133">Transmembrane helix</keyword>
<dbReference type="KEGG" id="pdh:B9T62_22550"/>
<evidence type="ECO:0000313" key="3">
    <source>
        <dbReference type="Proteomes" id="UP000249890"/>
    </source>
</evidence>
<keyword evidence="1" id="KW-0472">Membrane</keyword>
<evidence type="ECO:0000256" key="1">
    <source>
        <dbReference type="SAM" id="Phobius"/>
    </source>
</evidence>
<keyword evidence="3" id="KW-1185">Reference proteome</keyword>
<feature type="transmembrane region" description="Helical" evidence="1">
    <location>
        <begin position="12"/>
        <end position="30"/>
    </location>
</feature>
<protein>
    <submittedName>
        <fullName evidence="2">Uncharacterized protein</fullName>
    </submittedName>
</protein>
<proteinExistence type="predicted"/>
<accession>A0A2Z2KLI5</accession>
<dbReference type="EMBL" id="CP021780">
    <property type="protein sequence ID" value="ASA23339.1"/>
    <property type="molecule type" value="Genomic_DNA"/>
</dbReference>
<gene>
    <name evidence="2" type="ORF">B9T62_22550</name>
</gene>
<keyword evidence="1" id="KW-0812">Transmembrane</keyword>